<evidence type="ECO:0000313" key="3">
    <source>
        <dbReference type="EMBL" id="KAG5178778.1"/>
    </source>
</evidence>
<gene>
    <name evidence="3" type="ORF">JKP88DRAFT_328476</name>
</gene>
<proteinExistence type="inferred from homology"/>
<dbReference type="PANTHER" id="PTHR11062">
    <property type="entry name" value="EXOSTOSIN HEPARAN SULFATE GLYCOSYLTRANSFERASE -RELATED"/>
    <property type="match status" value="1"/>
</dbReference>
<protein>
    <submittedName>
        <fullName evidence="3">Exostosin family-domain-containing protein</fullName>
    </submittedName>
</protein>
<reference evidence="3" key="1">
    <citation type="submission" date="2021-02" db="EMBL/GenBank/DDBJ databases">
        <title>First Annotated Genome of the Yellow-green Alga Tribonema minus.</title>
        <authorList>
            <person name="Mahan K.M."/>
        </authorList>
    </citation>
    <scope>NUCLEOTIDE SEQUENCE</scope>
    <source>
        <strain evidence="3">UTEX B ZZ1240</strain>
    </source>
</reference>
<keyword evidence="4" id="KW-1185">Reference proteome</keyword>
<evidence type="ECO:0000259" key="2">
    <source>
        <dbReference type="Pfam" id="PF03016"/>
    </source>
</evidence>
<dbReference type="PANTHER" id="PTHR11062:SF73">
    <property type="entry name" value="EXOSTOSIN-LIKE 3"/>
    <property type="match status" value="1"/>
</dbReference>
<sequence length="386" mass="41928">MYFYEFTSAYAACGGTDAQLAPPCFDPSRCLSANGTANFTVYVHSPTCSLQPSSELLQRGQAGGSSHDWNRVWRSAVHRAGALVETPQEACLIAFVGDMYTRYTQQCVPLTPTWRRGLNHVLIDLTDRARGVTYWTLSPRVAFAKSNLAASALRAGYDVAVALPPKGAFAHLEPAPAARRRYLLTFCGTVYPTRRWRQHGWERMHLLALHAPADGVVVVGRCSELRGDHARRENADRCAALRRDYDAYDYGDLLNTTFALVPAGRQPATYRLLEAMSAGAIPVVCADDYALPFPRLFDWDAIAIVLPALAAPEDVLAAVRAVSDDERERMHRGVVDAYARLFSAAGKGRGAFLASVADRTLLELRENVQRAVALEGVGAGAGGGAG</sequence>
<dbReference type="InterPro" id="IPR004263">
    <property type="entry name" value="Exostosin"/>
</dbReference>
<organism evidence="3 4">
    <name type="scientific">Tribonema minus</name>
    <dbReference type="NCBI Taxonomy" id="303371"/>
    <lineage>
        <taxon>Eukaryota</taxon>
        <taxon>Sar</taxon>
        <taxon>Stramenopiles</taxon>
        <taxon>Ochrophyta</taxon>
        <taxon>PX clade</taxon>
        <taxon>Xanthophyceae</taxon>
        <taxon>Tribonematales</taxon>
        <taxon>Tribonemataceae</taxon>
        <taxon>Tribonema</taxon>
    </lineage>
</organism>
<dbReference type="EMBL" id="JAFCMP010000512">
    <property type="protein sequence ID" value="KAG5178778.1"/>
    <property type="molecule type" value="Genomic_DNA"/>
</dbReference>
<dbReference type="InterPro" id="IPR040911">
    <property type="entry name" value="Exostosin_GT47"/>
</dbReference>
<evidence type="ECO:0000256" key="1">
    <source>
        <dbReference type="ARBA" id="ARBA00010271"/>
    </source>
</evidence>
<evidence type="ECO:0000313" key="4">
    <source>
        <dbReference type="Proteomes" id="UP000664859"/>
    </source>
</evidence>
<comment type="similarity">
    <text evidence="1">Belongs to the glycosyltransferase 47 family.</text>
</comment>
<dbReference type="Pfam" id="PF03016">
    <property type="entry name" value="Exostosin_GT47"/>
    <property type="match status" value="1"/>
</dbReference>
<dbReference type="GO" id="GO:0016757">
    <property type="term" value="F:glycosyltransferase activity"/>
    <property type="evidence" value="ECO:0007669"/>
    <property type="project" value="InterPro"/>
</dbReference>
<dbReference type="OrthoDB" id="46921at2759"/>
<comment type="caution">
    <text evidence="3">The sequence shown here is derived from an EMBL/GenBank/DDBJ whole genome shotgun (WGS) entry which is preliminary data.</text>
</comment>
<dbReference type="Proteomes" id="UP000664859">
    <property type="component" value="Unassembled WGS sequence"/>
</dbReference>
<name>A0A836CBB1_9STRA</name>
<feature type="domain" description="Exostosin GT47" evidence="2">
    <location>
        <begin position="99"/>
        <end position="315"/>
    </location>
</feature>
<dbReference type="AlphaFoldDB" id="A0A836CBB1"/>
<accession>A0A836CBB1</accession>